<dbReference type="OrthoDB" id="10006218at2759"/>
<keyword evidence="4" id="KW-0489">Methyltransferase</keyword>
<feature type="domain" description="Methyltransferase" evidence="3">
    <location>
        <begin position="120"/>
        <end position="287"/>
    </location>
</feature>
<feature type="transmembrane region" description="Helical" evidence="2">
    <location>
        <begin position="12"/>
        <end position="32"/>
    </location>
</feature>
<gene>
    <name evidence="4" type="primary">Mettl24_5</name>
    <name evidence="4" type="ORF">FJT64_002651</name>
</gene>
<evidence type="ECO:0000256" key="2">
    <source>
        <dbReference type="SAM" id="Phobius"/>
    </source>
</evidence>
<evidence type="ECO:0000313" key="4">
    <source>
        <dbReference type="EMBL" id="KAF0304862.1"/>
    </source>
</evidence>
<dbReference type="PANTHER" id="PTHR32026:SF10">
    <property type="entry name" value="METHYLTRANSFERASE-LIKE PROTEIN 24-RELATED"/>
    <property type="match status" value="1"/>
</dbReference>
<name>A0A6A4WQF0_AMPAM</name>
<dbReference type="GO" id="GO:0032259">
    <property type="term" value="P:methylation"/>
    <property type="evidence" value="ECO:0007669"/>
    <property type="project" value="UniProtKB-KW"/>
</dbReference>
<keyword evidence="4" id="KW-0808">Transferase</keyword>
<keyword evidence="2" id="KW-0472">Membrane</keyword>
<dbReference type="Proteomes" id="UP000440578">
    <property type="component" value="Unassembled WGS sequence"/>
</dbReference>
<protein>
    <submittedName>
        <fullName evidence="4">Methyltransferase-like protein 24</fullName>
    </submittedName>
</protein>
<evidence type="ECO:0000259" key="3">
    <source>
        <dbReference type="Pfam" id="PF13383"/>
    </source>
</evidence>
<keyword evidence="5" id="KW-1185">Reference proteome</keyword>
<accession>A0A6A4WQF0</accession>
<organism evidence="4 5">
    <name type="scientific">Amphibalanus amphitrite</name>
    <name type="common">Striped barnacle</name>
    <name type="synonym">Balanus amphitrite</name>
    <dbReference type="NCBI Taxonomy" id="1232801"/>
    <lineage>
        <taxon>Eukaryota</taxon>
        <taxon>Metazoa</taxon>
        <taxon>Ecdysozoa</taxon>
        <taxon>Arthropoda</taxon>
        <taxon>Crustacea</taxon>
        <taxon>Multicrustacea</taxon>
        <taxon>Cirripedia</taxon>
        <taxon>Thoracica</taxon>
        <taxon>Thoracicalcarea</taxon>
        <taxon>Balanomorpha</taxon>
        <taxon>Balanoidea</taxon>
        <taxon>Balanidae</taxon>
        <taxon>Amphibalaninae</taxon>
        <taxon>Amphibalanus</taxon>
    </lineage>
</organism>
<feature type="compositionally biased region" description="Low complexity" evidence="1">
    <location>
        <begin position="361"/>
        <end position="380"/>
    </location>
</feature>
<dbReference type="Pfam" id="PF13383">
    <property type="entry name" value="Methyltransf_22"/>
    <property type="match status" value="1"/>
</dbReference>
<dbReference type="EMBL" id="VIIS01000803">
    <property type="protein sequence ID" value="KAF0304862.1"/>
    <property type="molecule type" value="Genomic_DNA"/>
</dbReference>
<proteinExistence type="predicted"/>
<sequence>MRFCHLSRSTSTRVIIIGAIIIWAAIFNMLTYRRPATVVELRSVAQPPAGWSQSRRVVHDSARAREPVKERVEPARADTGRVAESHAPLSCFTDLSKPEDRVFNSEEKAMFRYLFDWPEVPTSSCKRMFKMGGLASGKGCLTDGDKHVCLDEPLSLAAAHDDCLIYSFGINYDWSFDEAARAFGCEVHSFDPSIDYPEGRRSDGITFHHFGIGRNNHTNVYGWQIYTLDQIMDILGHKGRTIHYLKMDAEGGEFDMMAQQLLDGDGEFVLDKVEQIGFEVHYRLDPRLEMGDFYLLANETIRSMRELGFNMVMWEYNKVVWQRYMFPGVERPVSLLYEILLIKNGPDTWDRSKRGRRQREAAAAAAKAAASEAAAASRRR</sequence>
<dbReference type="AlphaFoldDB" id="A0A6A4WQF0"/>
<keyword evidence="2" id="KW-0812">Transmembrane</keyword>
<evidence type="ECO:0000256" key="1">
    <source>
        <dbReference type="SAM" id="MobiDB-lite"/>
    </source>
</evidence>
<feature type="region of interest" description="Disordered" evidence="1">
    <location>
        <begin position="350"/>
        <end position="380"/>
    </location>
</feature>
<dbReference type="InterPro" id="IPR025714">
    <property type="entry name" value="Methyltranfer_dom"/>
</dbReference>
<dbReference type="PANTHER" id="PTHR32026">
    <property type="entry name" value="METHYLTRANSFERASE-LIKE PROTEIN 24"/>
    <property type="match status" value="1"/>
</dbReference>
<evidence type="ECO:0000313" key="5">
    <source>
        <dbReference type="Proteomes" id="UP000440578"/>
    </source>
</evidence>
<dbReference type="GO" id="GO:0008168">
    <property type="term" value="F:methyltransferase activity"/>
    <property type="evidence" value="ECO:0007669"/>
    <property type="project" value="UniProtKB-KW"/>
</dbReference>
<keyword evidence="2" id="KW-1133">Transmembrane helix</keyword>
<dbReference type="InterPro" id="IPR026913">
    <property type="entry name" value="METTL24"/>
</dbReference>
<reference evidence="4 5" key="1">
    <citation type="submission" date="2019-07" db="EMBL/GenBank/DDBJ databases">
        <title>Draft genome assembly of a fouling barnacle, Amphibalanus amphitrite (Darwin, 1854): The first reference genome for Thecostraca.</title>
        <authorList>
            <person name="Kim W."/>
        </authorList>
    </citation>
    <scope>NUCLEOTIDE SEQUENCE [LARGE SCALE GENOMIC DNA]</scope>
    <source>
        <strain evidence="4">SNU_AA5</strain>
        <tissue evidence="4">Soma without cirri and trophi</tissue>
    </source>
</reference>
<comment type="caution">
    <text evidence="4">The sequence shown here is derived from an EMBL/GenBank/DDBJ whole genome shotgun (WGS) entry which is preliminary data.</text>
</comment>